<accession>A0A916YWC9</accession>
<reference evidence="2" key="2">
    <citation type="submission" date="2020-09" db="EMBL/GenBank/DDBJ databases">
        <authorList>
            <person name="Sun Q."/>
            <person name="Zhou Y."/>
        </authorList>
    </citation>
    <scope>NUCLEOTIDE SEQUENCE</scope>
    <source>
        <strain evidence="2">CGMCC 1.15360</strain>
    </source>
</reference>
<organism evidence="2 3">
    <name type="scientific">Croceicoccus mobilis</name>
    <dbReference type="NCBI Taxonomy" id="1703339"/>
    <lineage>
        <taxon>Bacteria</taxon>
        <taxon>Pseudomonadati</taxon>
        <taxon>Pseudomonadota</taxon>
        <taxon>Alphaproteobacteria</taxon>
        <taxon>Sphingomonadales</taxon>
        <taxon>Erythrobacteraceae</taxon>
        <taxon>Croceicoccus</taxon>
    </lineage>
</organism>
<dbReference type="EMBL" id="BMIP01000002">
    <property type="protein sequence ID" value="GGD64178.1"/>
    <property type="molecule type" value="Genomic_DNA"/>
</dbReference>
<proteinExistence type="predicted"/>
<gene>
    <name evidence="2" type="ORF">GCM10010990_12060</name>
</gene>
<dbReference type="AlphaFoldDB" id="A0A916YWC9"/>
<dbReference type="Proteomes" id="UP000612349">
    <property type="component" value="Unassembled WGS sequence"/>
</dbReference>
<feature type="chain" id="PRO_5037962654" evidence="1">
    <location>
        <begin position="23"/>
        <end position="118"/>
    </location>
</feature>
<comment type="caution">
    <text evidence="2">The sequence shown here is derived from an EMBL/GenBank/DDBJ whole genome shotgun (WGS) entry which is preliminary data.</text>
</comment>
<evidence type="ECO:0000256" key="1">
    <source>
        <dbReference type="SAM" id="SignalP"/>
    </source>
</evidence>
<protein>
    <submittedName>
        <fullName evidence="2">Uncharacterized protein</fullName>
    </submittedName>
</protein>
<evidence type="ECO:0000313" key="3">
    <source>
        <dbReference type="Proteomes" id="UP000612349"/>
    </source>
</evidence>
<keyword evidence="1" id="KW-0732">Signal</keyword>
<evidence type="ECO:0000313" key="2">
    <source>
        <dbReference type="EMBL" id="GGD64178.1"/>
    </source>
</evidence>
<feature type="signal peptide" evidence="1">
    <location>
        <begin position="1"/>
        <end position="22"/>
    </location>
</feature>
<sequence>MKNIIKGSMIAAAFAIPAAAMAAAPISYEEQMAHQEEARVLTSPIAGIHNSKWYDYRINVTETKKELASDLRRASDLEDRRDAWGEYASELKDNRQDYVKAMAKKGYKYNVIVEQPGY</sequence>
<dbReference type="RefSeq" id="WP_082922478.1">
    <property type="nucleotide sequence ID" value="NZ_BMIP01000002.1"/>
</dbReference>
<reference evidence="2" key="1">
    <citation type="journal article" date="2014" name="Int. J. Syst. Evol. Microbiol.">
        <title>Complete genome sequence of Corynebacterium casei LMG S-19264T (=DSM 44701T), isolated from a smear-ripened cheese.</title>
        <authorList>
            <consortium name="US DOE Joint Genome Institute (JGI-PGF)"/>
            <person name="Walter F."/>
            <person name="Albersmeier A."/>
            <person name="Kalinowski J."/>
            <person name="Ruckert C."/>
        </authorList>
    </citation>
    <scope>NUCLEOTIDE SEQUENCE</scope>
    <source>
        <strain evidence="2">CGMCC 1.15360</strain>
    </source>
</reference>
<keyword evidence="3" id="KW-1185">Reference proteome</keyword>
<dbReference type="OrthoDB" id="7392123at2"/>
<name>A0A916YWC9_9SPHN</name>